<dbReference type="OrthoDB" id="671595at2759"/>
<dbReference type="SMART" id="SM00093">
    <property type="entry name" value="SERPIN"/>
    <property type="match status" value="1"/>
</dbReference>
<keyword evidence="5" id="KW-0722">Serine protease inhibitor</keyword>
<dbReference type="Proteomes" id="UP000472267">
    <property type="component" value="Chromosome 23"/>
</dbReference>
<evidence type="ECO:0000313" key="12">
    <source>
        <dbReference type="Ensembl" id="ENSSFAP00005005065.1"/>
    </source>
</evidence>
<dbReference type="PANTHER" id="PTHR11461:SF180">
    <property type="entry name" value="LEUKOCYTE ELASTASE INHIBITOR"/>
    <property type="match status" value="1"/>
</dbReference>
<evidence type="ECO:0000256" key="9">
    <source>
        <dbReference type="ARBA" id="ARBA00079383"/>
    </source>
</evidence>
<keyword evidence="6" id="KW-0007">Acetylation</keyword>
<dbReference type="GO" id="GO:0005615">
    <property type="term" value="C:extracellular space"/>
    <property type="evidence" value="ECO:0007669"/>
    <property type="project" value="InterPro"/>
</dbReference>
<dbReference type="FunFam" id="3.30.497.10:FF:000001">
    <property type="entry name" value="Serine protease inhibitor"/>
    <property type="match status" value="1"/>
</dbReference>
<dbReference type="InParanoid" id="A0A672FK85"/>
<dbReference type="PANTHER" id="PTHR11461">
    <property type="entry name" value="SERINE PROTEASE INHIBITOR, SERPIN"/>
    <property type="match status" value="1"/>
</dbReference>
<evidence type="ECO:0000256" key="1">
    <source>
        <dbReference type="ARBA" id="ARBA00004496"/>
    </source>
</evidence>
<evidence type="ECO:0000256" key="6">
    <source>
        <dbReference type="ARBA" id="ARBA00022990"/>
    </source>
</evidence>
<keyword evidence="4" id="KW-0646">Protease inhibitor</keyword>
<dbReference type="GeneID" id="115381512"/>
<accession>A0A672FK85</accession>
<dbReference type="GO" id="GO:0004867">
    <property type="term" value="F:serine-type endopeptidase inhibitor activity"/>
    <property type="evidence" value="ECO:0007669"/>
    <property type="project" value="UniProtKB-KW"/>
</dbReference>
<dbReference type="OMA" id="YFNAAWA"/>
<dbReference type="Gene3D" id="2.30.39.10">
    <property type="entry name" value="Alpha-1-antitrypsin, domain 1"/>
    <property type="match status" value="1"/>
</dbReference>
<evidence type="ECO:0000256" key="10">
    <source>
        <dbReference type="SAM" id="Phobius"/>
    </source>
</evidence>
<reference evidence="12" key="3">
    <citation type="submission" date="2025-09" db="UniProtKB">
        <authorList>
            <consortium name="Ensembl"/>
        </authorList>
    </citation>
    <scope>IDENTIFICATION</scope>
</reference>
<feature type="domain" description="Serpin" evidence="11">
    <location>
        <begin position="60"/>
        <end position="426"/>
    </location>
</feature>
<feature type="transmembrane region" description="Helical" evidence="10">
    <location>
        <begin position="15"/>
        <end position="34"/>
    </location>
</feature>
<name>A0A672FK85_SALFA</name>
<evidence type="ECO:0000256" key="8">
    <source>
        <dbReference type="ARBA" id="ARBA00073281"/>
    </source>
</evidence>
<dbReference type="Gene3D" id="3.30.497.10">
    <property type="entry name" value="Antithrombin, subunit I, domain 2"/>
    <property type="match status" value="1"/>
</dbReference>
<dbReference type="InterPro" id="IPR042178">
    <property type="entry name" value="Serpin_sf_1"/>
</dbReference>
<dbReference type="Gene3D" id="2.10.310.10">
    <property type="entry name" value="Serpins superfamily"/>
    <property type="match status" value="1"/>
</dbReference>
<gene>
    <name evidence="12" type="primary">LOC115381512</name>
</gene>
<proteinExistence type="inferred from homology"/>
<dbReference type="FunCoup" id="A0A672FK85">
    <property type="interactions" value="3"/>
</dbReference>
<protein>
    <recommendedName>
        <fullName evidence="8">Leukocyte elastase inhibitor</fullName>
    </recommendedName>
    <alternativeName>
        <fullName evidence="9">Serpin B1</fullName>
    </alternativeName>
</protein>
<sequence>MNDPRLRRGDPPRGAFWSALICLLVSLSLTLIFCGREEHQDIRTSSSMASISASNTCFSLELLRTLSQAKPSGNIFVSPLSISSALAMVYLGAKGDTAAQMAQALSFSSGEAIHEDFQTLNAAINSSSASYILKLANRLYGETSSRFLTEFLDATQKYYRADLKAVDFIGAAEQCRLEINDWVEQQTESKIKDLLKSGTVSSMTRLALVNAIYFKGTWLNLFPAQNTKEMPFKVKQDAAVPVQMMYQKNKLPYNYIPDHGLQILELPYEEEELSMIILLPEEAADGSDPLLKLESELTQERLDEWTNRDNMDVHSEVLVHLPRFKLEEDYELNEPLAKLGMTDVFSAAKADLSGMNGEGGLFLSTVAHKAFVEVNEKGTEAAAATAGIVSFCMLREEHFTADHPFLFFIRHNKTKTILFLGKLSSPQ</sequence>
<dbReference type="InterPro" id="IPR000215">
    <property type="entry name" value="Serpin_fam"/>
</dbReference>
<keyword evidence="13" id="KW-1185">Reference proteome</keyword>
<dbReference type="InterPro" id="IPR036186">
    <property type="entry name" value="Serpin_sf"/>
</dbReference>
<dbReference type="AlphaFoldDB" id="A0A672FK85"/>
<comment type="similarity">
    <text evidence="2">Belongs to the serpin family. Ov-serpin subfamily.</text>
</comment>
<evidence type="ECO:0000256" key="4">
    <source>
        <dbReference type="ARBA" id="ARBA00022690"/>
    </source>
</evidence>
<evidence type="ECO:0000313" key="13">
    <source>
        <dbReference type="Proteomes" id="UP000472267"/>
    </source>
</evidence>
<organism evidence="12 13">
    <name type="scientific">Salarias fasciatus</name>
    <name type="common">Jewelled blenny</name>
    <name type="synonym">Blennius fasciatus</name>
    <dbReference type="NCBI Taxonomy" id="181472"/>
    <lineage>
        <taxon>Eukaryota</taxon>
        <taxon>Metazoa</taxon>
        <taxon>Chordata</taxon>
        <taxon>Craniata</taxon>
        <taxon>Vertebrata</taxon>
        <taxon>Euteleostomi</taxon>
        <taxon>Actinopterygii</taxon>
        <taxon>Neopterygii</taxon>
        <taxon>Teleostei</taxon>
        <taxon>Neoteleostei</taxon>
        <taxon>Acanthomorphata</taxon>
        <taxon>Ovalentaria</taxon>
        <taxon>Blenniimorphae</taxon>
        <taxon>Blenniiformes</taxon>
        <taxon>Blennioidei</taxon>
        <taxon>Blenniidae</taxon>
        <taxon>Salariinae</taxon>
        <taxon>Salarias</taxon>
    </lineage>
</organism>
<reference evidence="12" key="1">
    <citation type="submission" date="2019-06" db="EMBL/GenBank/DDBJ databases">
        <authorList>
            <consortium name="Wellcome Sanger Institute Data Sharing"/>
        </authorList>
    </citation>
    <scope>NUCLEOTIDE SEQUENCE [LARGE SCALE GENOMIC DNA]</scope>
</reference>
<keyword evidence="3" id="KW-0963">Cytoplasm</keyword>
<dbReference type="Ensembl" id="ENSSFAT00005005365.1">
    <property type="protein sequence ID" value="ENSSFAP00005005065.1"/>
    <property type="gene ID" value="ENSSFAG00005003245.1"/>
</dbReference>
<reference evidence="12" key="2">
    <citation type="submission" date="2025-08" db="UniProtKB">
        <authorList>
            <consortium name="Ensembl"/>
        </authorList>
    </citation>
    <scope>IDENTIFICATION</scope>
</reference>
<comment type="function">
    <text evidence="7">Regulates the activity of the neutrophil proteases.</text>
</comment>
<evidence type="ECO:0000256" key="5">
    <source>
        <dbReference type="ARBA" id="ARBA00022900"/>
    </source>
</evidence>
<comment type="subcellular location">
    <subcellularLocation>
        <location evidence="1">Cytoplasm</location>
    </subcellularLocation>
</comment>
<evidence type="ECO:0000259" key="11">
    <source>
        <dbReference type="SMART" id="SM00093"/>
    </source>
</evidence>
<evidence type="ECO:0000256" key="7">
    <source>
        <dbReference type="ARBA" id="ARBA00059846"/>
    </source>
</evidence>
<dbReference type="InterPro" id="IPR042185">
    <property type="entry name" value="Serpin_sf_2"/>
</dbReference>
<dbReference type="InterPro" id="IPR023795">
    <property type="entry name" value="Serpin_CS"/>
</dbReference>
<dbReference type="RefSeq" id="XP_029938831.1">
    <property type="nucleotide sequence ID" value="XM_030082971.1"/>
</dbReference>
<keyword evidence="10" id="KW-1133">Transmembrane helix</keyword>
<dbReference type="InterPro" id="IPR023796">
    <property type="entry name" value="Serpin_dom"/>
</dbReference>
<dbReference type="FunFam" id="2.30.39.10:FF:000014">
    <property type="entry name" value="Serpin family B member 9"/>
    <property type="match status" value="1"/>
</dbReference>
<dbReference type="Pfam" id="PF00079">
    <property type="entry name" value="Serpin"/>
    <property type="match status" value="1"/>
</dbReference>
<dbReference type="PROSITE" id="PS00284">
    <property type="entry name" value="SERPIN"/>
    <property type="match status" value="1"/>
</dbReference>
<keyword evidence="10" id="KW-0812">Transmembrane</keyword>
<dbReference type="SUPFAM" id="SSF56574">
    <property type="entry name" value="Serpins"/>
    <property type="match status" value="1"/>
</dbReference>
<dbReference type="GO" id="GO:0005737">
    <property type="term" value="C:cytoplasm"/>
    <property type="evidence" value="ECO:0007669"/>
    <property type="project" value="UniProtKB-SubCell"/>
</dbReference>
<keyword evidence="10" id="KW-0472">Membrane</keyword>
<evidence type="ECO:0000256" key="2">
    <source>
        <dbReference type="ARBA" id="ARBA00006426"/>
    </source>
</evidence>
<evidence type="ECO:0000256" key="3">
    <source>
        <dbReference type="ARBA" id="ARBA00022490"/>
    </source>
</evidence>
<dbReference type="CTD" id="1992"/>
<dbReference type="FunFam" id="2.10.310.10:FF:000001">
    <property type="entry name" value="Serpin family A member 1"/>
    <property type="match status" value="1"/>
</dbReference>